<dbReference type="AlphaFoldDB" id="A0A9W6PKG6"/>
<feature type="compositionally biased region" description="Basic and acidic residues" evidence="1">
    <location>
        <begin position="291"/>
        <end position="300"/>
    </location>
</feature>
<evidence type="ECO:0000256" key="1">
    <source>
        <dbReference type="SAM" id="MobiDB-lite"/>
    </source>
</evidence>
<evidence type="ECO:0000256" key="2">
    <source>
        <dbReference type="SAM" id="SignalP"/>
    </source>
</evidence>
<feature type="chain" id="PRO_5040818275" evidence="2">
    <location>
        <begin position="20"/>
        <end position="324"/>
    </location>
</feature>
<comment type="caution">
    <text evidence="3">The sequence shown here is derived from an EMBL/GenBank/DDBJ whole genome shotgun (WGS) entry which is preliminary data.</text>
</comment>
<name>A0A9W6PKG6_9ACTN</name>
<evidence type="ECO:0000313" key="3">
    <source>
        <dbReference type="EMBL" id="GLW57954.1"/>
    </source>
</evidence>
<dbReference type="OrthoDB" id="3867822at2"/>
<feature type="compositionally biased region" description="Basic and acidic residues" evidence="1">
    <location>
        <begin position="149"/>
        <end position="163"/>
    </location>
</feature>
<keyword evidence="2" id="KW-0732">Signal</keyword>
<dbReference type="RefSeq" id="WP_051777886.1">
    <property type="nucleotide sequence ID" value="NZ_BSRX01000045.1"/>
</dbReference>
<gene>
    <name evidence="3" type="ORF">Kpho01_59650</name>
</gene>
<proteinExistence type="predicted"/>
<feature type="region of interest" description="Disordered" evidence="1">
    <location>
        <begin position="136"/>
        <end position="183"/>
    </location>
</feature>
<dbReference type="EMBL" id="BSRX01000045">
    <property type="protein sequence ID" value="GLW57954.1"/>
    <property type="molecule type" value="Genomic_DNA"/>
</dbReference>
<accession>A0A9W6PKG6</accession>
<sequence>MKRAAALAAALLAVGGLTASGPAAGPAWAEEPVPQQAQQAQQAVEDLVAQVFDGDTPAPGKAAAAVAHGCGREYGCSFRIIPGLSLERTAAVVSVGNTVINCTNKPIDVYRTVVLESSTTDNLAGEISGSATIEGTIDNTTDVSGKVDGSNKTEFSHTDKTSPTDKGPNTETSNGGSTTVSGSATAAGQLKLSATAAFQLAFSATYSHEWKRTNTETTQVKFKVRTGQELQFGMLSAMTRTVGVMSVDGTGTTVKNILVTSPSSSNVSTVVAQTFNAKDYCLTLQPKRSLPEGEGVHEGTPHPAGQRPLAQYRLTDGQEWTRTD</sequence>
<feature type="region of interest" description="Disordered" evidence="1">
    <location>
        <begin position="291"/>
        <end position="324"/>
    </location>
</feature>
<protein>
    <submittedName>
        <fullName evidence="3">Uncharacterized protein</fullName>
    </submittedName>
</protein>
<reference evidence="3" key="1">
    <citation type="submission" date="2023-02" db="EMBL/GenBank/DDBJ databases">
        <title>Kitasatospora phosalacinea NBRC 14362.</title>
        <authorList>
            <person name="Ichikawa N."/>
            <person name="Sato H."/>
            <person name="Tonouchi N."/>
        </authorList>
    </citation>
    <scope>NUCLEOTIDE SEQUENCE</scope>
    <source>
        <strain evidence="3">NBRC 14362</strain>
    </source>
</reference>
<organism evidence="3 4">
    <name type="scientific">Kitasatospora phosalacinea</name>
    <dbReference type="NCBI Taxonomy" id="2065"/>
    <lineage>
        <taxon>Bacteria</taxon>
        <taxon>Bacillati</taxon>
        <taxon>Actinomycetota</taxon>
        <taxon>Actinomycetes</taxon>
        <taxon>Kitasatosporales</taxon>
        <taxon>Streptomycetaceae</taxon>
        <taxon>Kitasatospora</taxon>
    </lineage>
</organism>
<evidence type="ECO:0000313" key="4">
    <source>
        <dbReference type="Proteomes" id="UP001165143"/>
    </source>
</evidence>
<dbReference type="Proteomes" id="UP001165143">
    <property type="component" value="Unassembled WGS sequence"/>
</dbReference>
<feature type="signal peptide" evidence="2">
    <location>
        <begin position="1"/>
        <end position="19"/>
    </location>
</feature>
<feature type="compositionally biased region" description="Low complexity" evidence="1">
    <location>
        <begin position="172"/>
        <end position="183"/>
    </location>
</feature>